<proteinExistence type="predicted"/>
<gene>
    <name evidence="1" type="ORF">IscW_ISCW009387</name>
</gene>
<reference evidence="1 3" key="1">
    <citation type="submission" date="2008-03" db="EMBL/GenBank/DDBJ databases">
        <title>Annotation of Ixodes scapularis.</title>
        <authorList>
            <consortium name="Ixodes scapularis Genome Project Consortium"/>
            <person name="Caler E."/>
            <person name="Hannick L.I."/>
            <person name="Bidwell S."/>
            <person name="Joardar V."/>
            <person name="Thiagarajan M."/>
            <person name="Amedeo P."/>
            <person name="Galinsky K.J."/>
            <person name="Schobel S."/>
            <person name="Inman J."/>
            <person name="Hostetler J."/>
            <person name="Miller J."/>
            <person name="Hammond M."/>
            <person name="Megy K."/>
            <person name="Lawson D."/>
            <person name="Kodira C."/>
            <person name="Sutton G."/>
            <person name="Meyer J."/>
            <person name="Hill C.A."/>
            <person name="Birren B."/>
            <person name="Nene V."/>
            <person name="Collins F."/>
            <person name="Alarcon-Chaidez F."/>
            <person name="Wikel S."/>
            <person name="Strausberg R."/>
        </authorList>
    </citation>
    <scope>NUCLEOTIDE SEQUENCE [LARGE SCALE GENOMIC DNA]</scope>
    <source>
        <strain evidence="3">Wikel</strain>
        <strain evidence="1">Wikel colony</strain>
    </source>
</reference>
<reference evidence="2" key="2">
    <citation type="submission" date="2020-05" db="UniProtKB">
        <authorList>
            <consortium name="EnsemblMetazoa"/>
        </authorList>
    </citation>
    <scope>IDENTIFICATION</scope>
    <source>
        <strain evidence="2">wikel</strain>
    </source>
</reference>
<dbReference type="HOGENOM" id="CLU_2029256_0_0_1"/>
<evidence type="ECO:0000313" key="1">
    <source>
        <dbReference type="EMBL" id="EEC12824.1"/>
    </source>
</evidence>
<accession>B7Q1V2</accession>
<dbReference type="PaxDb" id="6945-B7Q1V2"/>
<dbReference type="VEuPathDB" id="VectorBase:ISCP_000944"/>
<dbReference type="EnsemblMetazoa" id="ISCW009387-RA">
    <property type="protein sequence ID" value="ISCW009387-PA"/>
    <property type="gene ID" value="ISCW009387"/>
</dbReference>
<dbReference type="EMBL" id="ABJB010266400">
    <property type="status" value="NOT_ANNOTATED_CDS"/>
    <property type="molecule type" value="Genomic_DNA"/>
</dbReference>
<dbReference type="OrthoDB" id="10049949at2759"/>
<dbReference type="AlphaFoldDB" id="B7Q1V2"/>
<dbReference type="EMBL" id="DS839748">
    <property type="protein sequence ID" value="EEC12824.1"/>
    <property type="molecule type" value="Genomic_DNA"/>
</dbReference>
<sequence>MKEETAKVAADMDLIRDRMKRTFKTRQDLILRETGVRTVIEEFPAVTLPGMDAKLAFGKDFLEDMRTKMKTFEVSTLLFLKGKNSPLDFQELIEEDPEKVALFNLPLIFNEKRQLLFTTEVR</sequence>
<keyword evidence="3" id="KW-1185">Reference proteome</keyword>
<name>B7Q1V2_IXOSC</name>
<organism>
    <name type="scientific">Ixodes scapularis</name>
    <name type="common">Black-legged tick</name>
    <name type="synonym">Deer tick</name>
    <dbReference type="NCBI Taxonomy" id="6945"/>
    <lineage>
        <taxon>Eukaryota</taxon>
        <taxon>Metazoa</taxon>
        <taxon>Ecdysozoa</taxon>
        <taxon>Arthropoda</taxon>
        <taxon>Chelicerata</taxon>
        <taxon>Arachnida</taxon>
        <taxon>Acari</taxon>
        <taxon>Parasitiformes</taxon>
        <taxon>Ixodida</taxon>
        <taxon>Ixodoidea</taxon>
        <taxon>Ixodidae</taxon>
        <taxon>Ixodinae</taxon>
        <taxon>Ixodes</taxon>
    </lineage>
</organism>
<dbReference type="VEuPathDB" id="VectorBase:ISCI009387"/>
<evidence type="ECO:0000313" key="2">
    <source>
        <dbReference type="EnsemblMetazoa" id="ISCW009387-PA"/>
    </source>
</evidence>
<protein>
    <submittedName>
        <fullName evidence="1 2">Uncharacterized protein</fullName>
    </submittedName>
</protein>
<dbReference type="InParanoid" id="B7Q1V2"/>
<dbReference type="Proteomes" id="UP000001555">
    <property type="component" value="Unassembled WGS sequence"/>
</dbReference>
<dbReference type="VEuPathDB" id="VectorBase:ISCW009387"/>
<evidence type="ECO:0000313" key="3">
    <source>
        <dbReference type="Proteomes" id="UP000001555"/>
    </source>
</evidence>